<accession>A0A0M0KBX6</accession>
<name>A0A0M0KBX6_9EUKA</name>
<dbReference type="AlphaFoldDB" id="A0A0M0KBX6"/>
<proteinExistence type="predicted"/>
<evidence type="ECO:0000313" key="1">
    <source>
        <dbReference type="EMBL" id="KOO35918.1"/>
    </source>
</evidence>
<keyword evidence="2" id="KW-1185">Reference proteome</keyword>
<gene>
    <name evidence="1" type="ORF">Ctob_011387</name>
</gene>
<evidence type="ECO:0000313" key="2">
    <source>
        <dbReference type="Proteomes" id="UP000037460"/>
    </source>
</evidence>
<protein>
    <submittedName>
        <fullName evidence="1">Uncharacterized protein</fullName>
    </submittedName>
</protein>
<dbReference type="Proteomes" id="UP000037460">
    <property type="component" value="Unassembled WGS sequence"/>
</dbReference>
<sequence>MLGEEAIVVDDDAEAFDLNVRRLQKKSGGGSVLNLIGSEDGNRQRELDGTGKLLVGDALSSRSDSTSLGRGPSFSGEVLSSDPGVKDITEVIGAELNGLGTSNVKDFMFQFTCENPKCRAEMSISGTMMRDAALEDMRKKQKKKGFLSKFLGTDKISVGVECAKCQRVHNLAVPDGVLG</sequence>
<comment type="caution">
    <text evidence="1">The sequence shown here is derived from an EMBL/GenBank/DDBJ whole genome shotgun (WGS) entry which is preliminary data.</text>
</comment>
<dbReference type="EMBL" id="JWZX01000702">
    <property type="protein sequence ID" value="KOO35918.1"/>
    <property type="molecule type" value="Genomic_DNA"/>
</dbReference>
<reference evidence="2" key="1">
    <citation type="journal article" date="2015" name="PLoS Genet.">
        <title>Genome Sequence and Transcriptome Analyses of Chrysochromulina tobin: Metabolic Tools for Enhanced Algal Fitness in the Prominent Order Prymnesiales (Haptophyceae).</title>
        <authorList>
            <person name="Hovde B.T."/>
            <person name="Deodato C.R."/>
            <person name="Hunsperger H.M."/>
            <person name="Ryken S.A."/>
            <person name="Yost W."/>
            <person name="Jha R.K."/>
            <person name="Patterson J."/>
            <person name="Monnat R.J. Jr."/>
            <person name="Barlow S.B."/>
            <person name="Starkenburg S.R."/>
            <person name="Cattolico R.A."/>
        </authorList>
    </citation>
    <scope>NUCLEOTIDE SEQUENCE</scope>
    <source>
        <strain evidence="2">CCMP291</strain>
    </source>
</reference>
<organism evidence="1 2">
    <name type="scientific">Chrysochromulina tobinii</name>
    <dbReference type="NCBI Taxonomy" id="1460289"/>
    <lineage>
        <taxon>Eukaryota</taxon>
        <taxon>Haptista</taxon>
        <taxon>Haptophyta</taxon>
        <taxon>Prymnesiophyceae</taxon>
        <taxon>Prymnesiales</taxon>
        <taxon>Chrysochromulinaceae</taxon>
        <taxon>Chrysochromulina</taxon>
    </lineage>
</organism>